<protein>
    <submittedName>
        <fullName evidence="2">Iron-regulated ABC transporter permease protein SufD</fullName>
    </submittedName>
</protein>
<sequence length="451" mass="50147">MAGLPTNNKVTNNETNAAGKTTIAQRQEQALQQWHSLFEREASRRSDEARQHWQEVVRLGLPHRKHEHWKYTPLDGLLNNEFIAAQAPSVDRAVLDALSLPVDSWRLVFIDGIFNAELSDSDWGPYQIDTRVSHAHGALPAAVQPEVFLHLTESLAAERTLIRLAAGQTAEKPLYLLHISSSQASALNTIHHRHHLTVERGASAEIIEHYVSLDEHAHFTGARLTVSAAENSQVNHYKLAFETAASYHFAHNDLVLARDARVRSHSFLLGAGLTRHHTSAQLNGEGTNLSINSLILPVGSEVCDTRTYLEHNQGYGESRQLHKTIVNDRARAVFNGMIKVAPHALKTDGQMTNNNLLLGRLAEVDTKPQLEIYADDVKCSHGATIGRMDEEQLFYLRSRGITQQDAQQMIIFAFAAEVTEAIENASLRDVVLKRIAQRLPSALSDNSKAVQ</sequence>
<dbReference type="Pfam" id="PF01458">
    <property type="entry name" value="SUFBD_core"/>
    <property type="match status" value="1"/>
</dbReference>
<proteinExistence type="predicted"/>
<evidence type="ECO:0000259" key="1">
    <source>
        <dbReference type="Pfam" id="PF01458"/>
    </source>
</evidence>
<dbReference type="PANTHER" id="PTHR43575">
    <property type="entry name" value="PROTEIN ABCI7, CHLOROPLASTIC"/>
    <property type="match status" value="1"/>
</dbReference>
<name>A0A4R3VMV4_9GAMM</name>
<dbReference type="NCBIfam" id="TIGR01981">
    <property type="entry name" value="sufD"/>
    <property type="match status" value="1"/>
</dbReference>
<dbReference type="OrthoDB" id="9768262at2"/>
<dbReference type="InterPro" id="IPR011542">
    <property type="entry name" value="SUF_FeS_clus_asmbl_SufD"/>
</dbReference>
<gene>
    <name evidence="2" type="ORF">EDC54_105198</name>
</gene>
<dbReference type="InterPro" id="IPR000825">
    <property type="entry name" value="SUF_FeS_clus_asmbl_SufBD_core"/>
</dbReference>
<dbReference type="InterPro" id="IPR037284">
    <property type="entry name" value="SUF_FeS_clus_asmbl_SufBD_sf"/>
</dbReference>
<organism evidence="2 3">
    <name type="scientific">Samsonia erythrinae</name>
    <dbReference type="NCBI Taxonomy" id="160434"/>
    <lineage>
        <taxon>Bacteria</taxon>
        <taxon>Pseudomonadati</taxon>
        <taxon>Pseudomonadota</taxon>
        <taxon>Gammaproteobacteria</taxon>
        <taxon>Enterobacterales</taxon>
        <taxon>Pectobacteriaceae</taxon>
        <taxon>Samsonia</taxon>
    </lineage>
</organism>
<feature type="domain" description="SUF system FeS cluster assembly SufBD core" evidence="1">
    <location>
        <begin position="186"/>
        <end position="414"/>
    </location>
</feature>
<keyword evidence="3" id="KW-1185">Reference proteome</keyword>
<dbReference type="NCBIfam" id="NF008194">
    <property type="entry name" value="PRK10948.1"/>
    <property type="match status" value="1"/>
</dbReference>
<dbReference type="RefSeq" id="WP_132455987.1">
    <property type="nucleotide sequence ID" value="NZ_JAWIZJ010000005.1"/>
</dbReference>
<dbReference type="EMBL" id="SMBY01000005">
    <property type="protein sequence ID" value="TCV05928.1"/>
    <property type="molecule type" value="Genomic_DNA"/>
</dbReference>
<evidence type="ECO:0000313" key="3">
    <source>
        <dbReference type="Proteomes" id="UP000295433"/>
    </source>
</evidence>
<accession>A0A4R3VMV4</accession>
<dbReference type="Proteomes" id="UP000295433">
    <property type="component" value="Unassembled WGS sequence"/>
</dbReference>
<dbReference type="AlphaFoldDB" id="A0A4R3VMV4"/>
<dbReference type="InterPro" id="IPR055346">
    <property type="entry name" value="Fe-S_cluster_assembly_SufBD"/>
</dbReference>
<dbReference type="GO" id="GO:0016226">
    <property type="term" value="P:iron-sulfur cluster assembly"/>
    <property type="evidence" value="ECO:0007669"/>
    <property type="project" value="InterPro"/>
</dbReference>
<dbReference type="SUPFAM" id="SSF101960">
    <property type="entry name" value="Stabilizer of iron transporter SufD"/>
    <property type="match status" value="1"/>
</dbReference>
<reference evidence="2 3" key="1">
    <citation type="submission" date="2019-03" db="EMBL/GenBank/DDBJ databases">
        <title>Genomic Encyclopedia of Type Strains, Phase IV (KMG-IV): sequencing the most valuable type-strain genomes for metagenomic binning, comparative biology and taxonomic classification.</title>
        <authorList>
            <person name="Goeker M."/>
        </authorList>
    </citation>
    <scope>NUCLEOTIDE SEQUENCE [LARGE SCALE GENOMIC DNA]</scope>
    <source>
        <strain evidence="2 3">DSM 16730</strain>
    </source>
</reference>
<evidence type="ECO:0000313" key="2">
    <source>
        <dbReference type="EMBL" id="TCV05928.1"/>
    </source>
</evidence>
<comment type="caution">
    <text evidence="2">The sequence shown here is derived from an EMBL/GenBank/DDBJ whole genome shotgun (WGS) entry which is preliminary data.</text>
</comment>
<dbReference type="PANTHER" id="PTHR43575:SF1">
    <property type="entry name" value="PROTEIN ABCI7, CHLOROPLASTIC"/>
    <property type="match status" value="1"/>
</dbReference>